<organism evidence="1 2">
    <name type="scientific">Nannochloropsis gaditana</name>
    <dbReference type="NCBI Taxonomy" id="72520"/>
    <lineage>
        <taxon>Eukaryota</taxon>
        <taxon>Sar</taxon>
        <taxon>Stramenopiles</taxon>
        <taxon>Ochrophyta</taxon>
        <taxon>Eustigmatophyceae</taxon>
        <taxon>Eustigmatales</taxon>
        <taxon>Monodopsidaceae</taxon>
        <taxon>Nannochloropsis</taxon>
    </lineage>
</organism>
<evidence type="ECO:0000313" key="1">
    <source>
        <dbReference type="EMBL" id="EWM29834.1"/>
    </source>
</evidence>
<proteinExistence type="predicted"/>
<dbReference type="Proteomes" id="UP000019335">
    <property type="component" value="Chromosome 2"/>
</dbReference>
<accession>W7UA34</accession>
<comment type="caution">
    <text evidence="1">The sequence shown here is derived from an EMBL/GenBank/DDBJ whole genome shotgun (WGS) entry which is preliminary data.</text>
</comment>
<protein>
    <submittedName>
        <fullName evidence="1">Uncharacterized protein</fullName>
    </submittedName>
</protein>
<dbReference type="EMBL" id="AZIL01000116">
    <property type="protein sequence ID" value="EWM29834.1"/>
    <property type="molecule type" value="Genomic_DNA"/>
</dbReference>
<sequence>MPTPALRLPLSTLRSLLPPPRRDHLHICTASSSASFLLLYSSPSFPSLHNNDHAPPHKHVVSSSLSIISPFSAWCCPSCLHLRRLVKAEEQQAFADSEILLPYLPNYSSLCLQHHTPTSTIETSTACTILPAREFARQGSTAPSFIHLLRLLSLSSYPNIILHCTTTTSTIILNISTSQTYAH</sequence>
<dbReference type="AlphaFoldDB" id="W7UA34"/>
<keyword evidence="2" id="KW-1185">Reference proteome</keyword>
<evidence type="ECO:0000313" key="2">
    <source>
        <dbReference type="Proteomes" id="UP000019335"/>
    </source>
</evidence>
<reference evidence="1 2" key="1">
    <citation type="journal article" date="2014" name="Mol. Plant">
        <title>Chromosome Scale Genome Assembly and Transcriptome Profiling of Nannochloropsis gaditana in Nitrogen Depletion.</title>
        <authorList>
            <person name="Corteggiani Carpinelli E."/>
            <person name="Telatin A."/>
            <person name="Vitulo N."/>
            <person name="Forcato C."/>
            <person name="D'Angelo M."/>
            <person name="Schiavon R."/>
            <person name="Vezzi A."/>
            <person name="Giacometti G.M."/>
            <person name="Morosinotto T."/>
            <person name="Valle G."/>
        </authorList>
    </citation>
    <scope>NUCLEOTIDE SEQUENCE [LARGE SCALE GENOMIC DNA]</scope>
    <source>
        <strain evidence="1 2">B-31</strain>
    </source>
</reference>
<name>W7UA34_9STRA</name>
<gene>
    <name evidence="1" type="ORF">Naga_100017g35</name>
</gene>